<evidence type="ECO:0000256" key="4">
    <source>
        <dbReference type="ARBA" id="ARBA00004651"/>
    </source>
</evidence>
<dbReference type="RefSeq" id="XP_028282781.1">
    <property type="nucleotide sequence ID" value="XM_028426980.1"/>
</dbReference>
<evidence type="ECO:0000256" key="18">
    <source>
        <dbReference type="ARBA" id="ARBA00069829"/>
    </source>
</evidence>
<feature type="transmembrane region" description="Helical" evidence="20">
    <location>
        <begin position="313"/>
        <end position="330"/>
    </location>
</feature>
<dbReference type="GO" id="GO:0000139">
    <property type="term" value="C:Golgi membrane"/>
    <property type="evidence" value="ECO:0007669"/>
    <property type="project" value="UniProtKB-SubCell"/>
</dbReference>
<dbReference type="GO" id="GO:0010008">
    <property type="term" value="C:endosome membrane"/>
    <property type="evidence" value="ECO:0007669"/>
    <property type="project" value="UniProtKB-SubCell"/>
</dbReference>
<dbReference type="Pfam" id="PF04258">
    <property type="entry name" value="Peptidase_A22B"/>
    <property type="match status" value="1"/>
</dbReference>
<feature type="chain" id="PRO_5028250383" description="Signal peptide peptidase-like 2B" evidence="21">
    <location>
        <begin position="20"/>
        <end position="585"/>
    </location>
</feature>
<dbReference type="GO" id="GO:0030660">
    <property type="term" value="C:Golgi-associated vesicle membrane"/>
    <property type="evidence" value="ECO:0007669"/>
    <property type="project" value="TreeGrafter"/>
</dbReference>
<dbReference type="OrthoDB" id="29661at2759"/>
<feature type="transmembrane region" description="Helical" evidence="20">
    <location>
        <begin position="290"/>
        <end position="307"/>
    </location>
</feature>
<dbReference type="GeneID" id="114449372"/>
<dbReference type="InterPro" id="IPR003137">
    <property type="entry name" value="PA_domain"/>
</dbReference>
<comment type="similarity">
    <text evidence="6">Belongs to the peptidase A22B family.</text>
</comment>
<reference evidence="24" key="1">
    <citation type="submission" date="2025-08" db="UniProtKB">
        <authorList>
            <consortium name="RefSeq"/>
        </authorList>
    </citation>
    <scope>IDENTIFICATION</scope>
</reference>
<dbReference type="InterPro" id="IPR046450">
    <property type="entry name" value="PA_dom_sf"/>
</dbReference>
<feature type="region of interest" description="Disordered" evidence="19">
    <location>
        <begin position="540"/>
        <end position="585"/>
    </location>
</feature>
<dbReference type="GO" id="GO:0098553">
    <property type="term" value="C:lumenal side of endoplasmic reticulum membrane"/>
    <property type="evidence" value="ECO:0007669"/>
    <property type="project" value="TreeGrafter"/>
</dbReference>
<evidence type="ECO:0000256" key="14">
    <source>
        <dbReference type="ARBA" id="ARBA00023034"/>
    </source>
</evidence>
<dbReference type="AlphaFoldDB" id="A0A6P7K561"/>
<feature type="transmembrane region" description="Helical" evidence="20">
    <location>
        <begin position="342"/>
        <end position="362"/>
    </location>
</feature>
<evidence type="ECO:0000256" key="13">
    <source>
        <dbReference type="ARBA" id="ARBA00022989"/>
    </source>
</evidence>
<feature type="signal peptide" evidence="21">
    <location>
        <begin position="1"/>
        <end position="19"/>
    </location>
</feature>
<dbReference type="SMART" id="SM00730">
    <property type="entry name" value="PSN"/>
    <property type="match status" value="1"/>
</dbReference>
<keyword evidence="9 20" id="KW-0812">Transmembrane</keyword>
<sequence>MRVPETLIWAAFLIQKVVGEYGMAHFSDKGKSKGKDYCIFFNSQWARLPQDLNKASRLQIYDLTTSVLCSPSEVPEGGFPNRIPMVMRGNCTFYEKVRLAQINGAKGLLIVSKDRLTPPAGNKTQYEEIDIPVALLSYTDMLDISKTFGKGRLVAMYAPNEPVLDYNMVIIFLMAVGTVAIGGYWAGSRDSKKRYMKHKRDDSAEKQDEETLDVTPIMICVFVVMCCNMLVLLYFFYDRLAIWVIAIFCVASSVGLYSCLWPFVRRIPFCKCRIPENNLPYLHKRPQIRMLLLSAFCISVSIIWMVFRNEDQWAWVLQDALGIAFCLYMLKTVRLPTFKACTLLLTVLFVYDVFFVFITPFFTKSGESIMVEVAAGPSDSSTHEKVSCSSTPPFYLLPVKKNVPLSVFSFQLPMVLKVPRLNSSPLALCDRPFSLLGFGDILVPGLLVAYCHRFDILTQSSRIYFVACTIAYGIGLLITFVALAVMQMGQPALLYLVPCTLLTSLTVALWRRELPQFWTGSGFVPAIVLAPINCTQTAASQTEGASAQQPEPQTTETTNQSEDVPQPAPQETPPAEKNEEESKSD</sequence>
<evidence type="ECO:0000256" key="6">
    <source>
        <dbReference type="ARBA" id="ARBA00006859"/>
    </source>
</evidence>
<evidence type="ECO:0000256" key="2">
    <source>
        <dbReference type="ARBA" id="ARBA00004337"/>
    </source>
</evidence>
<gene>
    <name evidence="24" type="primary">sppl2</name>
</gene>
<evidence type="ECO:0000313" key="23">
    <source>
        <dbReference type="Proteomes" id="UP000515145"/>
    </source>
</evidence>
<evidence type="ECO:0000256" key="20">
    <source>
        <dbReference type="SAM" id="Phobius"/>
    </source>
</evidence>
<dbReference type="CDD" id="cd02129">
    <property type="entry name" value="PA_hSPPL_like"/>
    <property type="match status" value="1"/>
</dbReference>
<evidence type="ECO:0000256" key="15">
    <source>
        <dbReference type="ARBA" id="ARBA00023136"/>
    </source>
</evidence>
<keyword evidence="10 21" id="KW-0732">Signal</keyword>
<dbReference type="InParanoid" id="A0A6P7K561"/>
<protein>
    <recommendedName>
        <fullName evidence="18">Signal peptide peptidase-like 2B</fullName>
    </recommendedName>
</protein>
<dbReference type="FunCoup" id="A0A6P7K561">
    <property type="interactions" value="936"/>
</dbReference>
<feature type="transmembrane region" description="Helical" evidence="20">
    <location>
        <begin position="492"/>
        <end position="510"/>
    </location>
</feature>
<feature type="compositionally biased region" description="Low complexity" evidence="19">
    <location>
        <begin position="548"/>
        <end position="560"/>
    </location>
</feature>
<evidence type="ECO:0000256" key="8">
    <source>
        <dbReference type="ARBA" id="ARBA00022670"/>
    </source>
</evidence>
<feature type="transmembrane region" description="Helical" evidence="20">
    <location>
        <begin position="166"/>
        <end position="187"/>
    </location>
</feature>
<evidence type="ECO:0000256" key="3">
    <source>
        <dbReference type="ARBA" id="ARBA00004366"/>
    </source>
</evidence>
<dbReference type="GO" id="GO:0098554">
    <property type="term" value="C:cytoplasmic side of endoplasmic reticulum membrane"/>
    <property type="evidence" value="ECO:0007669"/>
    <property type="project" value="TreeGrafter"/>
</dbReference>
<feature type="transmembrane region" description="Helical" evidence="20">
    <location>
        <begin position="463"/>
        <end position="486"/>
    </location>
</feature>
<dbReference type="GO" id="GO:0033619">
    <property type="term" value="P:membrane protein proteolysis"/>
    <property type="evidence" value="ECO:0007669"/>
    <property type="project" value="TreeGrafter"/>
</dbReference>
<dbReference type="FunFam" id="3.50.30.30:FF:000006">
    <property type="entry name" value="Putative signal peptide peptidase-like 2B"/>
    <property type="match status" value="1"/>
</dbReference>
<evidence type="ECO:0000259" key="22">
    <source>
        <dbReference type="Pfam" id="PF02225"/>
    </source>
</evidence>
<feature type="transmembrane region" description="Helical" evidence="20">
    <location>
        <begin position="214"/>
        <end position="236"/>
    </location>
</feature>
<organism evidence="23 24">
    <name type="scientific">Parambassis ranga</name>
    <name type="common">Indian glassy fish</name>
    <dbReference type="NCBI Taxonomy" id="210632"/>
    <lineage>
        <taxon>Eukaryota</taxon>
        <taxon>Metazoa</taxon>
        <taxon>Chordata</taxon>
        <taxon>Craniata</taxon>
        <taxon>Vertebrata</taxon>
        <taxon>Euteleostomi</taxon>
        <taxon>Actinopterygii</taxon>
        <taxon>Neopterygii</taxon>
        <taxon>Teleostei</taxon>
        <taxon>Neoteleostei</taxon>
        <taxon>Acanthomorphata</taxon>
        <taxon>Ovalentaria</taxon>
        <taxon>Ambassidae</taxon>
        <taxon>Parambassis</taxon>
    </lineage>
</organism>
<keyword evidence="15 20" id="KW-0472">Membrane</keyword>
<evidence type="ECO:0000256" key="9">
    <source>
        <dbReference type="ARBA" id="ARBA00022692"/>
    </source>
</evidence>
<keyword evidence="8" id="KW-0645">Protease</keyword>
<evidence type="ECO:0000256" key="12">
    <source>
        <dbReference type="ARBA" id="ARBA00022801"/>
    </source>
</evidence>
<keyword evidence="7" id="KW-1003">Cell membrane</keyword>
<dbReference type="Proteomes" id="UP000515145">
    <property type="component" value="Chromosome 17"/>
</dbReference>
<evidence type="ECO:0000256" key="19">
    <source>
        <dbReference type="SAM" id="MobiDB-lite"/>
    </source>
</evidence>
<dbReference type="Pfam" id="PF02225">
    <property type="entry name" value="PA"/>
    <property type="match status" value="1"/>
</dbReference>
<feature type="domain" description="PA" evidence="22">
    <location>
        <begin position="78"/>
        <end position="143"/>
    </location>
</feature>
<dbReference type="CTD" id="325540"/>
<feature type="transmembrane region" description="Helical" evidence="20">
    <location>
        <begin position="242"/>
        <end position="264"/>
    </location>
</feature>
<dbReference type="PANTHER" id="PTHR12174">
    <property type="entry name" value="SIGNAL PEPTIDE PEPTIDASE"/>
    <property type="match status" value="1"/>
</dbReference>
<keyword evidence="13 20" id="KW-1133">Transmembrane helix</keyword>
<evidence type="ECO:0000256" key="11">
    <source>
        <dbReference type="ARBA" id="ARBA00022753"/>
    </source>
</evidence>
<evidence type="ECO:0000256" key="10">
    <source>
        <dbReference type="ARBA" id="ARBA00022729"/>
    </source>
</evidence>
<accession>A0A6P7K561</accession>
<comment type="subcellular location">
    <subcellularLocation>
        <location evidence="4">Cell membrane</location>
        <topology evidence="4">Multi-pass membrane protein</topology>
    </subcellularLocation>
    <subcellularLocation>
        <location evidence="2">Endosome membrane</location>
        <topology evidence="2">Multi-pass membrane protein</topology>
    </subcellularLocation>
    <subcellularLocation>
        <location evidence="5">Golgi apparatus membrane</location>
        <topology evidence="5">Multi-pass membrane protein</topology>
    </subcellularLocation>
    <subcellularLocation>
        <location evidence="1">Lysosome membrane</location>
        <topology evidence="1">Multi-pass membrane protein</topology>
    </subcellularLocation>
    <subcellularLocation>
        <location evidence="3">Membrane</location>
        <topology evidence="3">Multi-pass membrane protein</topology>
        <orientation evidence="3">Lumenal side</orientation>
    </subcellularLocation>
</comment>
<keyword evidence="14" id="KW-0333">Golgi apparatus</keyword>
<feature type="transmembrane region" description="Helical" evidence="20">
    <location>
        <begin position="433"/>
        <end position="451"/>
    </location>
</feature>
<evidence type="ECO:0000256" key="5">
    <source>
        <dbReference type="ARBA" id="ARBA00004653"/>
    </source>
</evidence>
<keyword evidence="12" id="KW-0378">Hydrolase</keyword>
<evidence type="ECO:0000256" key="1">
    <source>
        <dbReference type="ARBA" id="ARBA00004155"/>
    </source>
</evidence>
<dbReference type="InterPro" id="IPR007369">
    <property type="entry name" value="Peptidase_A22B_SPP"/>
</dbReference>
<evidence type="ECO:0000313" key="24">
    <source>
        <dbReference type="RefSeq" id="XP_028282781.1"/>
    </source>
</evidence>
<dbReference type="Gene3D" id="3.50.30.30">
    <property type="match status" value="1"/>
</dbReference>
<evidence type="ECO:0000256" key="16">
    <source>
        <dbReference type="ARBA" id="ARBA00023180"/>
    </source>
</evidence>
<evidence type="ECO:0000256" key="21">
    <source>
        <dbReference type="SAM" id="SignalP"/>
    </source>
</evidence>
<keyword evidence="16" id="KW-0325">Glycoprotein</keyword>
<proteinExistence type="inferred from homology"/>
<dbReference type="GO" id="GO:0042500">
    <property type="term" value="F:aspartic endopeptidase activity, intramembrane cleaving"/>
    <property type="evidence" value="ECO:0007669"/>
    <property type="project" value="InterPro"/>
</dbReference>
<dbReference type="GO" id="GO:0005765">
    <property type="term" value="C:lysosomal membrane"/>
    <property type="evidence" value="ECO:0007669"/>
    <property type="project" value="UniProtKB-SubCell"/>
</dbReference>
<evidence type="ECO:0000256" key="17">
    <source>
        <dbReference type="ARBA" id="ARBA00023228"/>
    </source>
</evidence>
<name>A0A6P7K561_9TELE</name>
<keyword evidence="23" id="KW-1185">Reference proteome</keyword>
<keyword evidence="11" id="KW-0967">Endosome</keyword>
<dbReference type="PANTHER" id="PTHR12174:SF39">
    <property type="entry name" value="SIGNAL PEPTIDE PEPTIDASE-LIKE 2B"/>
    <property type="match status" value="1"/>
</dbReference>
<evidence type="ECO:0000256" key="7">
    <source>
        <dbReference type="ARBA" id="ARBA00022475"/>
    </source>
</evidence>
<dbReference type="InterPro" id="IPR006639">
    <property type="entry name" value="Preselin/SPP"/>
</dbReference>
<feature type="compositionally biased region" description="Basic and acidic residues" evidence="19">
    <location>
        <begin position="574"/>
        <end position="585"/>
    </location>
</feature>
<keyword evidence="17" id="KW-0458">Lysosome</keyword>
<dbReference type="GO" id="GO:0005886">
    <property type="term" value="C:plasma membrane"/>
    <property type="evidence" value="ECO:0007669"/>
    <property type="project" value="UniProtKB-SubCell"/>
</dbReference>
<dbReference type="SUPFAM" id="SSF52025">
    <property type="entry name" value="PA domain"/>
    <property type="match status" value="1"/>
</dbReference>